<keyword evidence="7" id="KW-1185">Reference proteome</keyword>
<dbReference type="Proteomes" id="UP000638570">
    <property type="component" value="Unassembled WGS sequence"/>
</dbReference>
<organism evidence="6 7">
    <name type="scientific">Zobellella iuensis</name>
    <dbReference type="NCBI Taxonomy" id="2803811"/>
    <lineage>
        <taxon>Bacteria</taxon>
        <taxon>Pseudomonadati</taxon>
        <taxon>Pseudomonadota</taxon>
        <taxon>Gammaproteobacteria</taxon>
        <taxon>Aeromonadales</taxon>
        <taxon>Aeromonadaceae</taxon>
        <taxon>Zobellella</taxon>
    </lineage>
</organism>
<dbReference type="GO" id="GO:0004034">
    <property type="term" value="F:aldose 1-epimerase activity"/>
    <property type="evidence" value="ECO:0007669"/>
    <property type="project" value="UniProtKB-EC"/>
</dbReference>
<name>A0ABS1QN27_9GAMM</name>
<dbReference type="InterPro" id="IPR015443">
    <property type="entry name" value="Aldose_1-epimerase"/>
</dbReference>
<gene>
    <name evidence="6" type="ORF">JKV55_01045</name>
</gene>
<evidence type="ECO:0000256" key="1">
    <source>
        <dbReference type="ARBA" id="ARBA00005028"/>
    </source>
</evidence>
<comment type="caution">
    <text evidence="6">The sequence shown here is derived from an EMBL/GenBank/DDBJ whole genome shotgun (WGS) entry which is preliminary data.</text>
</comment>
<keyword evidence="3 5" id="KW-0413">Isomerase</keyword>
<evidence type="ECO:0000256" key="4">
    <source>
        <dbReference type="ARBA" id="ARBA00023277"/>
    </source>
</evidence>
<dbReference type="EMBL" id="JAERTZ010000002">
    <property type="protein sequence ID" value="MBL1375917.1"/>
    <property type="molecule type" value="Genomic_DNA"/>
</dbReference>
<keyword evidence="4 5" id="KW-0119">Carbohydrate metabolism</keyword>
<protein>
    <recommendedName>
        <fullName evidence="5">Aldose 1-epimerase</fullName>
        <ecNumber evidence="5">5.1.3.3</ecNumber>
    </recommendedName>
</protein>
<dbReference type="NCBIfam" id="NF008277">
    <property type="entry name" value="PRK11055.1"/>
    <property type="match status" value="1"/>
</dbReference>
<evidence type="ECO:0000256" key="5">
    <source>
        <dbReference type="PIRNR" id="PIRNR005096"/>
    </source>
</evidence>
<dbReference type="InterPro" id="IPR011013">
    <property type="entry name" value="Gal_mutarotase_sf_dom"/>
</dbReference>
<evidence type="ECO:0000256" key="2">
    <source>
        <dbReference type="ARBA" id="ARBA00006206"/>
    </source>
</evidence>
<comment type="pathway">
    <text evidence="1 5">Carbohydrate metabolism; hexose metabolism.</text>
</comment>
<comment type="catalytic activity">
    <reaction evidence="5">
        <text>alpha-D-glucose = beta-D-glucose</text>
        <dbReference type="Rhea" id="RHEA:10264"/>
        <dbReference type="ChEBI" id="CHEBI:15903"/>
        <dbReference type="ChEBI" id="CHEBI:17925"/>
        <dbReference type="EC" id="5.1.3.3"/>
    </reaction>
</comment>
<dbReference type="PANTHER" id="PTHR10091">
    <property type="entry name" value="ALDOSE-1-EPIMERASE"/>
    <property type="match status" value="1"/>
</dbReference>
<dbReference type="PIRSF" id="PIRSF005096">
    <property type="entry name" value="GALM"/>
    <property type="match status" value="1"/>
</dbReference>
<dbReference type="EC" id="5.1.3.3" evidence="5"/>
<accession>A0ABS1QN27</accession>
<proteinExistence type="inferred from homology"/>
<sequence>MTPLVLRNETGLRLAVLPFGATLCSLQVPVGGERREVLLGCAPADYPRQQAWLGAVAGRFANRIGGARLAYGGETWRLDANQAPHCLHGGRDGFHRRPWRRLAQEADRLRLGLLSPDGDQGFPGRLEVQLEYRLEGWELVVEFRAQCDRPSPVSLTSHAYFNLDGGGDARDHRLLLRADHYLPSRPDGIPLAPAPVQGVFDLRRARRLGRDWLGHPQQAQAGGYDHCFLNHGDGQDWLARLESGDGLLAMEVLTNQPGLQLYSGNGLAGTPDRDGGRYADHAGLCLEAQQIPDSPNRPELGDPWLLPGDSYHHLSRYRFIPLPARRLLHCTAK</sequence>
<dbReference type="RefSeq" id="WP_202082007.1">
    <property type="nucleotide sequence ID" value="NZ_JAERTZ010000002.1"/>
</dbReference>
<dbReference type="InterPro" id="IPR008183">
    <property type="entry name" value="Aldose_1/G6P_1-epimerase"/>
</dbReference>
<dbReference type="InterPro" id="IPR014718">
    <property type="entry name" value="GH-type_carb-bd"/>
</dbReference>
<dbReference type="CDD" id="cd09019">
    <property type="entry name" value="galactose_mutarotase_like"/>
    <property type="match status" value="1"/>
</dbReference>
<evidence type="ECO:0000256" key="3">
    <source>
        <dbReference type="ARBA" id="ARBA00023235"/>
    </source>
</evidence>
<dbReference type="InterPro" id="IPR047215">
    <property type="entry name" value="Galactose_mutarotase-like"/>
</dbReference>
<dbReference type="SUPFAM" id="SSF74650">
    <property type="entry name" value="Galactose mutarotase-like"/>
    <property type="match status" value="1"/>
</dbReference>
<dbReference type="Pfam" id="PF01263">
    <property type="entry name" value="Aldose_epim"/>
    <property type="match status" value="1"/>
</dbReference>
<evidence type="ECO:0000313" key="6">
    <source>
        <dbReference type="EMBL" id="MBL1375917.1"/>
    </source>
</evidence>
<dbReference type="Gene3D" id="2.70.98.10">
    <property type="match status" value="1"/>
</dbReference>
<dbReference type="PANTHER" id="PTHR10091:SF0">
    <property type="entry name" value="GALACTOSE MUTAROTASE"/>
    <property type="match status" value="1"/>
</dbReference>
<evidence type="ECO:0000313" key="7">
    <source>
        <dbReference type="Proteomes" id="UP000638570"/>
    </source>
</evidence>
<reference evidence="7" key="1">
    <citation type="submission" date="2021-01" db="EMBL/GenBank/DDBJ databases">
        <title>Genome public.</title>
        <authorList>
            <person name="Liu C."/>
            <person name="Sun Q."/>
        </authorList>
    </citation>
    <scope>NUCLEOTIDE SEQUENCE [LARGE SCALE GENOMIC DNA]</scope>
    <source>
        <strain evidence="7">CGMCC 1.18722</strain>
    </source>
</reference>
<comment type="similarity">
    <text evidence="2 5">Belongs to the aldose epimerase family.</text>
</comment>